<evidence type="ECO:0000259" key="1">
    <source>
        <dbReference type="SMART" id="SM00481"/>
    </source>
</evidence>
<dbReference type="PANTHER" id="PTHR42924:SF3">
    <property type="entry name" value="POLYMERASE_HISTIDINOL PHOSPHATASE N-TERMINAL DOMAIN-CONTAINING PROTEIN"/>
    <property type="match status" value="1"/>
</dbReference>
<reference evidence="3" key="1">
    <citation type="journal article" date="2017" name="Appl. Environ. Microbiol.">
        <title>Genomic Analysis of Calderihabitans maritimus KKC1, a Thermophilic, Hydrogenogenic, Carboxydotrophic Bacterium Isolated from Marine Sediment.</title>
        <authorList>
            <person name="Omae K."/>
            <person name="Yoneda Y."/>
            <person name="Fukuyama Y."/>
            <person name="Yoshida T."/>
            <person name="Sako Y."/>
        </authorList>
    </citation>
    <scope>NUCLEOTIDE SEQUENCE [LARGE SCALE GENOMIC DNA]</scope>
    <source>
        <strain evidence="3">KKC1</strain>
    </source>
</reference>
<dbReference type="SMART" id="SM00481">
    <property type="entry name" value="POLIIIAc"/>
    <property type="match status" value="1"/>
</dbReference>
<sequence length="218" mass="25053">MLICDFHIHTEYSADCNLKLERLVERCRKVGLNCVAITDHNETQGALQLKKYAPFKVIVGEEIRTSEGELIGLFLEEKIPPGLSPEETVERIREQDGLVVVPHPFDRFRSSAIRTSALHRIIDKVDIIETFNSRNNYRHDNRKAEQLAKQHCIPEIAGSDAHFSMEIGNVKLFLQDFADQRQFLECLKTSSQRKLRRSSLLVHGGTRLVKWQNRCTSV</sequence>
<dbReference type="InterPro" id="IPR016195">
    <property type="entry name" value="Pol/histidinol_Pase-like"/>
</dbReference>
<name>A0A1Z5HWT3_9FIRM</name>
<evidence type="ECO:0000313" key="3">
    <source>
        <dbReference type="Proteomes" id="UP000197032"/>
    </source>
</evidence>
<gene>
    <name evidence="2" type="ORF">KKC1_31120</name>
</gene>
<keyword evidence="3" id="KW-1185">Reference proteome</keyword>
<dbReference type="InterPro" id="IPR003141">
    <property type="entry name" value="Pol/His_phosphatase_N"/>
</dbReference>
<dbReference type="OrthoDB" id="9791620at2"/>
<accession>A0A1Z5HWT3</accession>
<dbReference type="Pfam" id="PF13263">
    <property type="entry name" value="PHP_C"/>
    <property type="match status" value="1"/>
</dbReference>
<dbReference type="SUPFAM" id="SSF89550">
    <property type="entry name" value="PHP domain-like"/>
    <property type="match status" value="1"/>
</dbReference>
<dbReference type="Proteomes" id="UP000197032">
    <property type="component" value="Unassembled WGS sequence"/>
</dbReference>
<dbReference type="InterPro" id="IPR004013">
    <property type="entry name" value="PHP_dom"/>
</dbReference>
<dbReference type="EMBL" id="BDGJ01000197">
    <property type="protein sequence ID" value="GAW93992.1"/>
    <property type="molecule type" value="Genomic_DNA"/>
</dbReference>
<organism evidence="2 3">
    <name type="scientific">Calderihabitans maritimus</name>
    <dbReference type="NCBI Taxonomy" id="1246530"/>
    <lineage>
        <taxon>Bacteria</taxon>
        <taxon>Bacillati</taxon>
        <taxon>Bacillota</taxon>
        <taxon>Clostridia</taxon>
        <taxon>Neomoorellales</taxon>
        <taxon>Calderihabitantaceae</taxon>
        <taxon>Calderihabitans</taxon>
    </lineage>
</organism>
<dbReference type="PANTHER" id="PTHR42924">
    <property type="entry name" value="EXONUCLEASE"/>
    <property type="match status" value="1"/>
</dbReference>
<dbReference type="Pfam" id="PF02811">
    <property type="entry name" value="PHP"/>
    <property type="match status" value="1"/>
</dbReference>
<dbReference type="InterPro" id="IPR052018">
    <property type="entry name" value="PHP_domain"/>
</dbReference>
<dbReference type="RefSeq" id="WP_088555027.1">
    <property type="nucleotide sequence ID" value="NZ_BDGJ01000197.1"/>
</dbReference>
<comment type="caution">
    <text evidence="2">The sequence shown here is derived from an EMBL/GenBank/DDBJ whole genome shotgun (WGS) entry which is preliminary data.</text>
</comment>
<proteinExistence type="predicted"/>
<dbReference type="AlphaFoldDB" id="A0A1Z5HWT3"/>
<dbReference type="GO" id="GO:0004534">
    <property type="term" value="F:5'-3' RNA exonuclease activity"/>
    <property type="evidence" value="ECO:0007669"/>
    <property type="project" value="TreeGrafter"/>
</dbReference>
<dbReference type="Gene3D" id="3.20.20.140">
    <property type="entry name" value="Metal-dependent hydrolases"/>
    <property type="match status" value="1"/>
</dbReference>
<dbReference type="GO" id="GO:0035312">
    <property type="term" value="F:5'-3' DNA exonuclease activity"/>
    <property type="evidence" value="ECO:0007669"/>
    <property type="project" value="TreeGrafter"/>
</dbReference>
<protein>
    <submittedName>
        <fullName evidence="2">Putative metal-dependent phosphoesterase</fullName>
    </submittedName>
</protein>
<feature type="domain" description="Polymerase/histidinol phosphatase N-terminal" evidence="1">
    <location>
        <begin position="4"/>
        <end position="67"/>
    </location>
</feature>
<dbReference type="CDD" id="cd07432">
    <property type="entry name" value="PHP_HisPPase"/>
    <property type="match status" value="1"/>
</dbReference>
<evidence type="ECO:0000313" key="2">
    <source>
        <dbReference type="EMBL" id="GAW93992.1"/>
    </source>
</evidence>